<comment type="similarity">
    <text evidence="3">Belongs to the wax synthase family.</text>
</comment>
<comment type="caution">
    <text evidence="12">The sequence shown here is derived from an EMBL/GenBank/DDBJ whole genome shotgun (WGS) entry which is preliminary data.</text>
</comment>
<dbReference type="GO" id="GO:0006629">
    <property type="term" value="P:lipid metabolic process"/>
    <property type="evidence" value="ECO:0007669"/>
    <property type="project" value="UniProtKB-KW"/>
</dbReference>
<keyword evidence="6 10" id="KW-1133">Transmembrane helix</keyword>
<feature type="transmembrane region" description="Helical" evidence="10">
    <location>
        <begin position="36"/>
        <end position="55"/>
    </location>
</feature>
<dbReference type="InParanoid" id="A0A2R6PRC1"/>
<keyword evidence="9 12" id="KW-0012">Acyltransferase</keyword>
<evidence type="ECO:0000256" key="10">
    <source>
        <dbReference type="SAM" id="Phobius"/>
    </source>
</evidence>
<dbReference type="STRING" id="1590841.A0A2R6PRC1"/>
<evidence type="ECO:0000256" key="2">
    <source>
        <dbReference type="ARBA" id="ARBA00005179"/>
    </source>
</evidence>
<name>A0A2R6PRC1_ACTCC</name>
<dbReference type="OMA" id="YSCMVYL"/>
<evidence type="ECO:0000256" key="4">
    <source>
        <dbReference type="ARBA" id="ARBA00022679"/>
    </source>
</evidence>
<dbReference type="PANTHER" id="PTHR31595">
    <property type="entry name" value="LONG-CHAIN-ALCOHOL O-FATTY-ACYLTRANSFERASE 3-RELATED"/>
    <property type="match status" value="1"/>
</dbReference>
<protein>
    <submittedName>
        <fullName evidence="12">Long-chain-alcohol O-fatty-acyltransferase 5</fullName>
    </submittedName>
</protein>
<evidence type="ECO:0000259" key="11">
    <source>
        <dbReference type="Pfam" id="PF13813"/>
    </source>
</evidence>
<evidence type="ECO:0000256" key="6">
    <source>
        <dbReference type="ARBA" id="ARBA00022989"/>
    </source>
</evidence>
<reference evidence="12 13" key="1">
    <citation type="submission" date="2017-07" db="EMBL/GenBank/DDBJ databases">
        <title>An improved, manually edited Actinidia chinensis var. chinensis (kiwifruit) genome highlights the challenges associated with draft genomes and gene prediction in plants.</title>
        <authorList>
            <person name="Pilkington S."/>
            <person name="Crowhurst R."/>
            <person name="Hilario E."/>
            <person name="Nardozza S."/>
            <person name="Fraser L."/>
            <person name="Peng Y."/>
            <person name="Gunaseelan K."/>
            <person name="Simpson R."/>
            <person name="Tahir J."/>
            <person name="Deroles S."/>
            <person name="Templeton K."/>
            <person name="Luo Z."/>
            <person name="Davy M."/>
            <person name="Cheng C."/>
            <person name="Mcneilage M."/>
            <person name="Scaglione D."/>
            <person name="Liu Y."/>
            <person name="Zhang Q."/>
            <person name="Datson P."/>
            <person name="De Silva N."/>
            <person name="Gardiner S."/>
            <person name="Bassett H."/>
            <person name="Chagne D."/>
            <person name="Mccallum J."/>
            <person name="Dzierzon H."/>
            <person name="Deng C."/>
            <person name="Wang Y.-Y."/>
            <person name="Barron N."/>
            <person name="Manako K."/>
            <person name="Bowen J."/>
            <person name="Foster T."/>
            <person name="Erridge Z."/>
            <person name="Tiffin H."/>
            <person name="Waite C."/>
            <person name="Davies K."/>
            <person name="Grierson E."/>
            <person name="Laing W."/>
            <person name="Kirk R."/>
            <person name="Chen X."/>
            <person name="Wood M."/>
            <person name="Montefiori M."/>
            <person name="Brummell D."/>
            <person name="Schwinn K."/>
            <person name="Catanach A."/>
            <person name="Fullerton C."/>
            <person name="Li D."/>
            <person name="Meiyalaghan S."/>
            <person name="Nieuwenhuizen N."/>
            <person name="Read N."/>
            <person name="Prakash R."/>
            <person name="Hunter D."/>
            <person name="Zhang H."/>
            <person name="Mckenzie M."/>
            <person name="Knabel M."/>
            <person name="Harris A."/>
            <person name="Allan A."/>
            <person name="Chen A."/>
            <person name="Janssen B."/>
            <person name="Plunkett B."/>
            <person name="Dwamena C."/>
            <person name="Voogd C."/>
            <person name="Leif D."/>
            <person name="Lafferty D."/>
            <person name="Souleyre E."/>
            <person name="Varkonyi-Gasic E."/>
            <person name="Gambi F."/>
            <person name="Hanley J."/>
            <person name="Yao J.-L."/>
            <person name="Cheung J."/>
            <person name="David K."/>
            <person name="Warren B."/>
            <person name="Marsh K."/>
            <person name="Snowden K."/>
            <person name="Lin-Wang K."/>
            <person name="Brian L."/>
            <person name="Martinez-Sanchez M."/>
            <person name="Wang M."/>
            <person name="Ileperuma N."/>
            <person name="Macnee N."/>
            <person name="Campin R."/>
            <person name="Mcatee P."/>
            <person name="Drummond R."/>
            <person name="Espley R."/>
            <person name="Ireland H."/>
            <person name="Wu R."/>
            <person name="Atkinson R."/>
            <person name="Karunairetnam S."/>
            <person name="Bulley S."/>
            <person name="Chunkath S."/>
            <person name="Hanley Z."/>
            <person name="Storey R."/>
            <person name="Thrimawithana A."/>
            <person name="Thomson S."/>
            <person name="David C."/>
            <person name="Testolin R."/>
        </authorList>
    </citation>
    <scope>NUCLEOTIDE SEQUENCE [LARGE SCALE GENOMIC DNA]</scope>
    <source>
        <strain evidence="13">cv. Red5</strain>
        <tissue evidence="12">Young leaf</tissue>
    </source>
</reference>
<reference evidence="13" key="2">
    <citation type="journal article" date="2018" name="BMC Genomics">
        <title>A manually annotated Actinidia chinensis var. chinensis (kiwifruit) genome highlights the challenges associated with draft genomes and gene prediction in plants.</title>
        <authorList>
            <person name="Pilkington S.M."/>
            <person name="Crowhurst R."/>
            <person name="Hilario E."/>
            <person name="Nardozza S."/>
            <person name="Fraser L."/>
            <person name="Peng Y."/>
            <person name="Gunaseelan K."/>
            <person name="Simpson R."/>
            <person name="Tahir J."/>
            <person name="Deroles S.C."/>
            <person name="Templeton K."/>
            <person name="Luo Z."/>
            <person name="Davy M."/>
            <person name="Cheng C."/>
            <person name="McNeilage M."/>
            <person name="Scaglione D."/>
            <person name="Liu Y."/>
            <person name="Zhang Q."/>
            <person name="Datson P."/>
            <person name="De Silva N."/>
            <person name="Gardiner S.E."/>
            <person name="Bassett H."/>
            <person name="Chagne D."/>
            <person name="McCallum J."/>
            <person name="Dzierzon H."/>
            <person name="Deng C."/>
            <person name="Wang Y.Y."/>
            <person name="Barron L."/>
            <person name="Manako K."/>
            <person name="Bowen J."/>
            <person name="Foster T.M."/>
            <person name="Erridge Z.A."/>
            <person name="Tiffin H."/>
            <person name="Waite C.N."/>
            <person name="Davies K.M."/>
            <person name="Grierson E.P."/>
            <person name="Laing W.A."/>
            <person name="Kirk R."/>
            <person name="Chen X."/>
            <person name="Wood M."/>
            <person name="Montefiori M."/>
            <person name="Brummell D.A."/>
            <person name="Schwinn K.E."/>
            <person name="Catanach A."/>
            <person name="Fullerton C."/>
            <person name="Li D."/>
            <person name="Meiyalaghan S."/>
            <person name="Nieuwenhuizen N."/>
            <person name="Read N."/>
            <person name="Prakash R."/>
            <person name="Hunter D."/>
            <person name="Zhang H."/>
            <person name="McKenzie M."/>
            <person name="Knabel M."/>
            <person name="Harris A."/>
            <person name="Allan A.C."/>
            <person name="Gleave A."/>
            <person name="Chen A."/>
            <person name="Janssen B.J."/>
            <person name="Plunkett B."/>
            <person name="Ampomah-Dwamena C."/>
            <person name="Voogd C."/>
            <person name="Leif D."/>
            <person name="Lafferty D."/>
            <person name="Souleyre E.J.F."/>
            <person name="Varkonyi-Gasic E."/>
            <person name="Gambi F."/>
            <person name="Hanley J."/>
            <person name="Yao J.L."/>
            <person name="Cheung J."/>
            <person name="David K.M."/>
            <person name="Warren B."/>
            <person name="Marsh K."/>
            <person name="Snowden K.C."/>
            <person name="Lin-Wang K."/>
            <person name="Brian L."/>
            <person name="Martinez-Sanchez M."/>
            <person name="Wang M."/>
            <person name="Ileperuma N."/>
            <person name="Macnee N."/>
            <person name="Campin R."/>
            <person name="McAtee P."/>
            <person name="Drummond R.S.M."/>
            <person name="Espley R.V."/>
            <person name="Ireland H.S."/>
            <person name="Wu R."/>
            <person name="Atkinson R.G."/>
            <person name="Karunairetnam S."/>
            <person name="Bulley S."/>
            <person name="Chunkath S."/>
            <person name="Hanley Z."/>
            <person name="Storey R."/>
            <person name="Thrimawithana A.H."/>
            <person name="Thomson S."/>
            <person name="David C."/>
            <person name="Testolin R."/>
            <person name="Huang H."/>
            <person name="Hellens R.P."/>
            <person name="Schaffer R.J."/>
        </authorList>
    </citation>
    <scope>NUCLEOTIDE SEQUENCE [LARGE SCALE GENOMIC DNA]</scope>
    <source>
        <strain evidence="13">cv. Red5</strain>
    </source>
</reference>
<feature type="transmembrane region" description="Helical" evidence="10">
    <location>
        <begin position="229"/>
        <end position="251"/>
    </location>
</feature>
<comment type="subcellular location">
    <subcellularLocation>
        <location evidence="1">Membrane</location>
        <topology evidence="1">Multi-pass membrane protein</topology>
    </subcellularLocation>
</comment>
<evidence type="ECO:0000256" key="3">
    <source>
        <dbReference type="ARBA" id="ARBA00007282"/>
    </source>
</evidence>
<organism evidence="12 13">
    <name type="scientific">Actinidia chinensis var. chinensis</name>
    <name type="common">Chinese soft-hair kiwi</name>
    <dbReference type="NCBI Taxonomy" id="1590841"/>
    <lineage>
        <taxon>Eukaryota</taxon>
        <taxon>Viridiplantae</taxon>
        <taxon>Streptophyta</taxon>
        <taxon>Embryophyta</taxon>
        <taxon>Tracheophyta</taxon>
        <taxon>Spermatophyta</taxon>
        <taxon>Magnoliopsida</taxon>
        <taxon>eudicotyledons</taxon>
        <taxon>Gunneridae</taxon>
        <taxon>Pentapetalae</taxon>
        <taxon>asterids</taxon>
        <taxon>Ericales</taxon>
        <taxon>Actinidiaceae</taxon>
        <taxon>Actinidia</taxon>
    </lineage>
</organism>
<dbReference type="Pfam" id="PF13813">
    <property type="entry name" value="MBOAT_2"/>
    <property type="match status" value="1"/>
</dbReference>
<evidence type="ECO:0000256" key="7">
    <source>
        <dbReference type="ARBA" id="ARBA00023098"/>
    </source>
</evidence>
<feature type="transmembrane region" description="Helical" evidence="10">
    <location>
        <begin position="290"/>
        <end position="312"/>
    </location>
</feature>
<dbReference type="GO" id="GO:0016020">
    <property type="term" value="C:membrane"/>
    <property type="evidence" value="ECO:0007669"/>
    <property type="project" value="UniProtKB-SubCell"/>
</dbReference>
<accession>A0A2R6PRC1</accession>
<dbReference type="AlphaFoldDB" id="A0A2R6PRC1"/>
<evidence type="ECO:0000256" key="1">
    <source>
        <dbReference type="ARBA" id="ARBA00004141"/>
    </source>
</evidence>
<evidence type="ECO:0000313" key="13">
    <source>
        <dbReference type="Proteomes" id="UP000241394"/>
    </source>
</evidence>
<keyword evidence="7" id="KW-0443">Lipid metabolism</keyword>
<feature type="transmembrane region" description="Helical" evidence="10">
    <location>
        <begin position="120"/>
        <end position="138"/>
    </location>
</feature>
<feature type="transmembrane region" description="Helical" evidence="10">
    <location>
        <begin position="150"/>
        <end position="173"/>
    </location>
</feature>
<dbReference type="Proteomes" id="UP000241394">
    <property type="component" value="Chromosome LG23"/>
</dbReference>
<dbReference type="GO" id="GO:0008374">
    <property type="term" value="F:O-acyltransferase activity"/>
    <property type="evidence" value="ECO:0007669"/>
    <property type="project" value="InterPro"/>
</dbReference>
<evidence type="ECO:0000256" key="8">
    <source>
        <dbReference type="ARBA" id="ARBA00023136"/>
    </source>
</evidence>
<dbReference type="InterPro" id="IPR032805">
    <property type="entry name" value="Wax_synthase_dom"/>
</dbReference>
<dbReference type="EMBL" id="NKQK01000023">
    <property type="protein sequence ID" value="PSR95543.1"/>
    <property type="molecule type" value="Genomic_DNA"/>
</dbReference>
<gene>
    <name evidence="12" type="ORF">CEY00_Acc21599</name>
</gene>
<feature type="transmembrane region" description="Helical" evidence="10">
    <location>
        <begin position="263"/>
        <end position="284"/>
    </location>
</feature>
<evidence type="ECO:0000256" key="5">
    <source>
        <dbReference type="ARBA" id="ARBA00022692"/>
    </source>
</evidence>
<keyword evidence="5 10" id="KW-0812">Transmembrane</keyword>
<feature type="transmembrane region" description="Helical" evidence="10">
    <location>
        <begin position="12"/>
        <end position="29"/>
    </location>
</feature>
<dbReference type="PANTHER" id="PTHR31595:SF57">
    <property type="entry name" value="OS04G0481900 PROTEIN"/>
    <property type="match status" value="1"/>
</dbReference>
<dbReference type="OrthoDB" id="1077582at2759"/>
<dbReference type="InterPro" id="IPR044851">
    <property type="entry name" value="Wax_synthase"/>
</dbReference>
<evidence type="ECO:0000256" key="9">
    <source>
        <dbReference type="ARBA" id="ARBA00023315"/>
    </source>
</evidence>
<evidence type="ECO:0000313" key="12">
    <source>
        <dbReference type="EMBL" id="PSR95543.1"/>
    </source>
</evidence>
<feature type="domain" description="Wax synthase" evidence="11">
    <location>
        <begin position="185"/>
        <end position="264"/>
    </location>
</feature>
<keyword evidence="13" id="KW-1185">Reference proteome</keyword>
<proteinExistence type="inferred from homology"/>
<dbReference type="PIRSF" id="PIRSF037006">
    <property type="entry name" value="Wax_synthase"/>
    <property type="match status" value="1"/>
</dbReference>
<keyword evidence="8 10" id="KW-0472">Membrane</keyword>
<comment type="pathway">
    <text evidence="2">Secondary metabolite biosynthesis.</text>
</comment>
<dbReference type="Gramene" id="PSR95543">
    <property type="protein sequence ID" value="PSR95543"/>
    <property type="gene ID" value="CEY00_Acc21599"/>
</dbReference>
<dbReference type="InterPro" id="IPR017088">
    <property type="entry name" value="Wax_synthase_Magnoliopsida"/>
</dbReference>
<keyword evidence="4 12" id="KW-0808">Transferase</keyword>
<sequence length="351" mass="39631">MEGELKNLIKVWISVITSLCYCYFICSRVPKGKLRLLSLLPIFSLFTLLPLSLSYAFPTGITTFFVTWLANSKLLLFAFDLGPLSPNPPKSLSLFIIIACLPIRTKHHEKYSKITKPRKLPLNLGTEAVSLSVLLGILHDYEERIHPKIVLLMYCCMLFLMVDVLIYVCNLAARALVGLELEPPSDEPYFSTSLQDFWGRRWNLMVTNTLRNTVYKPVKSASEKLVGPAWAPLPGVLAAFLVSGLMHELLIFYVTRVTPTWELTAYFVLHGVFVVVEFGVKMAVPDRWRLPTAVSVVATMGFMVATGFWLFFPPLIKSGADAKVIGEYHLFMTFIKRNVVFIGEKIAGWWA</sequence>